<reference evidence="2 3" key="1">
    <citation type="submission" date="2019-07" db="EMBL/GenBank/DDBJ databases">
        <title>Draft genome sequences of 15 bacterial species constituting the stable defined intestinal microbiota of the GM15 gnotobiotic mouse model.</title>
        <authorList>
            <person name="Elie C."/>
            <person name="Mathieu A."/>
            <person name="Saliou A."/>
            <person name="Darnaud M."/>
            <person name="Leulier F."/>
            <person name="Tamellini A."/>
        </authorList>
    </citation>
    <scope>NUCLEOTIDE SEQUENCE [LARGE SCALE GENOMIC DNA]</scope>
    <source>
        <strain evidence="3">ASF 502</strain>
    </source>
</reference>
<comment type="caution">
    <text evidence="2">The sequence shown here is derived from an EMBL/GenBank/DDBJ whole genome shotgun (WGS) entry which is preliminary data.</text>
</comment>
<dbReference type="Proteomes" id="UP000474104">
    <property type="component" value="Unassembled WGS sequence"/>
</dbReference>
<sequence>MIYNTHNKEKSRVYGGEVVEVLYSRKQWNEIERQRTERQKRKFLYYIKQRFYGLLLVIIGIWLPMMIHSDSLLALFMIPFGIMIILVSVPVGLYLMCTKKKILSGWKKWEMMQITI</sequence>
<dbReference type="AlphaFoldDB" id="A0A9X5C3Q9"/>
<accession>A0A9X5C3Q9</accession>
<evidence type="ECO:0000313" key="3">
    <source>
        <dbReference type="Proteomes" id="UP000474104"/>
    </source>
</evidence>
<name>A0A9X5C3Q9_9FIRM</name>
<keyword evidence="1" id="KW-1133">Transmembrane helix</keyword>
<feature type="transmembrane region" description="Helical" evidence="1">
    <location>
        <begin position="73"/>
        <end position="97"/>
    </location>
</feature>
<dbReference type="RefSeq" id="WP_162205260.1">
    <property type="nucleotide sequence ID" value="NZ_VIRB01000003.1"/>
</dbReference>
<dbReference type="EMBL" id="VIRB01000003">
    <property type="protein sequence ID" value="NDO67309.1"/>
    <property type="molecule type" value="Genomic_DNA"/>
</dbReference>
<evidence type="ECO:0000256" key="1">
    <source>
        <dbReference type="SAM" id="Phobius"/>
    </source>
</evidence>
<organism evidence="2 3">
    <name type="scientific">Schaedlerella arabinosiphila</name>
    <dbReference type="NCBI Taxonomy" id="2044587"/>
    <lineage>
        <taxon>Bacteria</taxon>
        <taxon>Bacillati</taxon>
        <taxon>Bacillota</taxon>
        <taxon>Clostridia</taxon>
        <taxon>Lachnospirales</taxon>
        <taxon>Lachnospiraceae</taxon>
        <taxon>Schaedlerella</taxon>
    </lineage>
</organism>
<proteinExistence type="predicted"/>
<keyword evidence="1" id="KW-0812">Transmembrane</keyword>
<keyword evidence="1" id="KW-0472">Membrane</keyword>
<evidence type="ECO:0000313" key="2">
    <source>
        <dbReference type="EMBL" id="NDO67309.1"/>
    </source>
</evidence>
<protein>
    <submittedName>
        <fullName evidence="2">Uncharacterized protein</fullName>
    </submittedName>
</protein>
<gene>
    <name evidence="2" type="ORF">FMM80_00580</name>
</gene>
<feature type="transmembrane region" description="Helical" evidence="1">
    <location>
        <begin position="51"/>
        <end position="67"/>
    </location>
</feature>